<reference evidence="1 2" key="1">
    <citation type="journal article" date="2011" name="J. Bacteriol.">
        <title>Complete genome sequences of the chemolithoautotrophic Oligotropha carboxidovorans strains OM4 and OM5.</title>
        <authorList>
            <person name="Volland S."/>
            <person name="Rachinger M."/>
            <person name="Strittmatter A."/>
            <person name="Daniel R."/>
            <person name="Gottschalk G."/>
            <person name="Meyer O."/>
        </authorList>
    </citation>
    <scope>NUCLEOTIDE SEQUENCE [LARGE SCALE GENOMIC DNA]</scope>
    <source>
        <strain evidence="2">ATCC 49405 / DSM 1227 / KCTC 32145 / OM5</strain>
    </source>
</reference>
<gene>
    <name evidence="1" type="ordered locus">OCA5_c22900</name>
</gene>
<dbReference type="Gene3D" id="6.10.250.2750">
    <property type="match status" value="1"/>
</dbReference>
<dbReference type="eggNOG" id="COG2513">
    <property type="taxonomic scope" value="Bacteria"/>
</dbReference>
<sequence>MPVSLERKRALFRSLHEGGCFVLPNPWDIGSARMFAAMGFKALASTSSGYAWSRGRADNSMTCDDILAHLTELCAATDLPVNADFEAGFSDTAEGVATNVRRCIGTGVAGLSIEDATGDARKPLYDFHEAVERMVAARSAIDASGADVMLIGRCEGFLTGETDLSKVIRRLVAYSEAGAECLYAPGVTRRDAVAEVVRAVAPKPVNILMGSPGLSVAELAALGVRRISVGGAMARVAWGAVERSAREILEQGTFDSFGQAAKYADLNHLFDMK</sequence>
<dbReference type="STRING" id="504832.OCA5_c22900"/>
<dbReference type="InterPro" id="IPR015813">
    <property type="entry name" value="Pyrv/PenolPyrv_kinase-like_dom"/>
</dbReference>
<organism evidence="1 2">
    <name type="scientific">Afipia carboxidovorans (strain ATCC 49405 / DSM 1227 / KCTC 32145 / OM5)</name>
    <name type="common">Oligotropha carboxidovorans</name>
    <dbReference type="NCBI Taxonomy" id="504832"/>
    <lineage>
        <taxon>Bacteria</taxon>
        <taxon>Pseudomonadati</taxon>
        <taxon>Pseudomonadota</taxon>
        <taxon>Alphaproteobacteria</taxon>
        <taxon>Hyphomicrobiales</taxon>
        <taxon>Nitrobacteraceae</taxon>
        <taxon>Afipia</taxon>
    </lineage>
</organism>
<keyword evidence="2" id="KW-1185">Reference proteome</keyword>
<dbReference type="OrthoDB" id="9785398at2"/>
<dbReference type="Gene3D" id="3.20.20.60">
    <property type="entry name" value="Phosphoenolpyruvate-binding domains"/>
    <property type="match status" value="1"/>
</dbReference>
<dbReference type="InterPro" id="IPR039556">
    <property type="entry name" value="ICL/PEPM"/>
</dbReference>
<dbReference type="Pfam" id="PF13714">
    <property type="entry name" value="PEP_mutase"/>
    <property type="match status" value="1"/>
</dbReference>
<dbReference type="AlphaFoldDB" id="B6JF31"/>
<dbReference type="KEGG" id="ocg:OCA5_c22900"/>
<proteinExistence type="predicted"/>
<dbReference type="EMBL" id="CP002826">
    <property type="protein sequence ID" value="AEI06990.1"/>
    <property type="molecule type" value="Genomic_DNA"/>
</dbReference>
<name>B6JF31_AFIC5</name>
<dbReference type="PANTHER" id="PTHR42905">
    <property type="entry name" value="PHOSPHOENOLPYRUVATE CARBOXYLASE"/>
    <property type="match status" value="1"/>
</dbReference>
<dbReference type="InterPro" id="IPR040442">
    <property type="entry name" value="Pyrv_kinase-like_dom_sf"/>
</dbReference>
<protein>
    <submittedName>
        <fullName evidence="1">Uncharacterized protein</fullName>
    </submittedName>
</protein>
<dbReference type="PATRIC" id="fig|504832.7.peg.2415"/>
<dbReference type="CDD" id="cd00377">
    <property type="entry name" value="ICL_PEPM"/>
    <property type="match status" value="1"/>
</dbReference>
<evidence type="ECO:0000313" key="1">
    <source>
        <dbReference type="EMBL" id="AEI06990.1"/>
    </source>
</evidence>
<evidence type="ECO:0000313" key="2">
    <source>
        <dbReference type="Proteomes" id="UP000007730"/>
    </source>
</evidence>
<dbReference type="PANTHER" id="PTHR42905:SF16">
    <property type="entry name" value="CARBOXYPHOSPHONOENOLPYRUVATE PHOSPHONOMUTASE-LIKE PROTEIN (AFU_ORTHOLOGUE AFUA_5G07230)"/>
    <property type="match status" value="1"/>
</dbReference>
<dbReference type="GO" id="GO:0003824">
    <property type="term" value="F:catalytic activity"/>
    <property type="evidence" value="ECO:0007669"/>
    <property type="project" value="InterPro"/>
</dbReference>
<dbReference type="SUPFAM" id="SSF51621">
    <property type="entry name" value="Phosphoenolpyruvate/pyruvate domain"/>
    <property type="match status" value="1"/>
</dbReference>
<dbReference type="HOGENOM" id="CLU_027389_2_1_5"/>
<accession>B6JF31</accession>
<dbReference type="KEGG" id="oca:OCAR_5717"/>
<dbReference type="Proteomes" id="UP000007730">
    <property type="component" value="Chromosome"/>
</dbReference>
<dbReference type="RefSeq" id="WP_012562874.1">
    <property type="nucleotide sequence ID" value="NC_011386.1"/>
</dbReference>